<dbReference type="Gene3D" id="1.10.10.10">
    <property type="entry name" value="Winged helix-like DNA-binding domain superfamily/Winged helix DNA-binding domain"/>
    <property type="match status" value="1"/>
</dbReference>
<dbReference type="OrthoDB" id="7471569at2"/>
<proteinExistence type="predicted"/>
<sequence length="128" mass="14464">MDHIKVVIGGSAEDMGHRFIERWKQAEAGDLTPAEPVLIFKDLKTFKNVISDQRVALLEALFKSGSARSIRALAKTLDRDYRRVHDDVRVLIDAGLIRQEDMTLWPAVREVRLSLSFASEDSGDRRAS</sequence>
<dbReference type="Pfam" id="PF25212">
    <property type="entry name" value="HVO_A0114"/>
    <property type="match status" value="1"/>
</dbReference>
<evidence type="ECO:0008006" key="3">
    <source>
        <dbReference type="Google" id="ProtNLM"/>
    </source>
</evidence>
<dbReference type="AlphaFoldDB" id="A0A1I4N6U1"/>
<evidence type="ECO:0000313" key="2">
    <source>
        <dbReference type="Proteomes" id="UP000199048"/>
    </source>
</evidence>
<name>A0A1I4N6U1_9HYPH</name>
<accession>A0A1I4N6U1</accession>
<reference evidence="2" key="1">
    <citation type="submission" date="2016-10" db="EMBL/GenBank/DDBJ databases">
        <authorList>
            <person name="Varghese N."/>
            <person name="Submissions S."/>
        </authorList>
    </citation>
    <scope>NUCLEOTIDE SEQUENCE [LARGE SCALE GENOMIC DNA]</scope>
    <source>
        <strain evidence="2">BL36</strain>
    </source>
</reference>
<dbReference type="RefSeq" id="WP_092042920.1">
    <property type="nucleotide sequence ID" value="NZ_FOTK01000019.1"/>
</dbReference>
<dbReference type="Proteomes" id="UP000199048">
    <property type="component" value="Unassembled WGS sequence"/>
</dbReference>
<keyword evidence="2" id="KW-1185">Reference proteome</keyword>
<protein>
    <recommendedName>
        <fullName evidence="3">HTH marR-type domain-containing protein</fullName>
    </recommendedName>
</protein>
<evidence type="ECO:0000313" key="1">
    <source>
        <dbReference type="EMBL" id="SFM11198.1"/>
    </source>
</evidence>
<dbReference type="STRING" id="582667.SAMN05192568_1019113"/>
<dbReference type="InterPro" id="IPR036390">
    <property type="entry name" value="WH_DNA-bd_sf"/>
</dbReference>
<gene>
    <name evidence="1" type="ORF">SAMN05192568_1019113</name>
</gene>
<organism evidence="1 2">
    <name type="scientific">Methylobacterium pseudosasicola</name>
    <dbReference type="NCBI Taxonomy" id="582667"/>
    <lineage>
        <taxon>Bacteria</taxon>
        <taxon>Pseudomonadati</taxon>
        <taxon>Pseudomonadota</taxon>
        <taxon>Alphaproteobacteria</taxon>
        <taxon>Hyphomicrobiales</taxon>
        <taxon>Methylobacteriaceae</taxon>
        <taxon>Methylobacterium</taxon>
    </lineage>
</organism>
<dbReference type="SUPFAM" id="SSF46785">
    <property type="entry name" value="Winged helix' DNA-binding domain"/>
    <property type="match status" value="1"/>
</dbReference>
<dbReference type="InterPro" id="IPR036388">
    <property type="entry name" value="WH-like_DNA-bd_sf"/>
</dbReference>
<dbReference type="EMBL" id="FOTK01000019">
    <property type="protein sequence ID" value="SFM11198.1"/>
    <property type="molecule type" value="Genomic_DNA"/>
</dbReference>